<comment type="caution">
    <text evidence="2">The sequence shown here is derived from an EMBL/GenBank/DDBJ whole genome shotgun (WGS) entry which is preliminary data.</text>
</comment>
<dbReference type="AlphaFoldDB" id="A0A8H7DTB5"/>
<keyword evidence="3" id="KW-1185">Reference proteome</keyword>
<feature type="compositionally biased region" description="Low complexity" evidence="1">
    <location>
        <begin position="8"/>
        <end position="45"/>
    </location>
</feature>
<dbReference type="OrthoDB" id="3235759at2759"/>
<evidence type="ECO:0000313" key="2">
    <source>
        <dbReference type="EMBL" id="KAF7428810.1"/>
    </source>
</evidence>
<name>A0A8H7DTB5_PLEOS</name>
<dbReference type="EMBL" id="JACETU010000005">
    <property type="protein sequence ID" value="KAF7428810.1"/>
    <property type="molecule type" value="Genomic_DNA"/>
</dbReference>
<feature type="region of interest" description="Disordered" evidence="1">
    <location>
        <begin position="1"/>
        <end position="47"/>
    </location>
</feature>
<dbReference type="VEuPathDB" id="FungiDB:PC9H_008042"/>
<dbReference type="Proteomes" id="UP000623687">
    <property type="component" value="Unassembled WGS sequence"/>
</dbReference>
<accession>A0A8H7DTB5</accession>
<reference evidence="2" key="1">
    <citation type="submission" date="2019-07" db="EMBL/GenBank/DDBJ databases">
        <authorList>
            <person name="Palmer J.M."/>
        </authorList>
    </citation>
    <scope>NUCLEOTIDE SEQUENCE</scope>
    <source>
        <strain evidence="2">PC9</strain>
    </source>
</reference>
<sequence length="298" mass="33033">MPPKNRKSAQPATQATQASQTSQPPQNTPETTTATTSEQATSKSTVGTTAAVAPINTSATFSATLDIFARMKGEFKTLESSLTDMHDLTSNHRLLDGQEVEKDLQMIRRQLEGVEASMKDGIEEIELLFDKLKDTKLRQALRDQIVAMHQDMIDKIVQEQVAACLAAEIPQEVQDEVARTKAELDIVQRELHNSQSQAANEFLREGGDEKINTIFMSNGEVSSKFPATLKELFALDGATVRQLLDEYDIPVITESRAGNLNQFIQFCGVQYQMDDDDQIKLAKPSDRSSTTPEEDLLL</sequence>
<protein>
    <submittedName>
        <fullName evidence="2">Uncharacterized protein</fullName>
    </submittedName>
</protein>
<dbReference type="RefSeq" id="XP_036631182.1">
    <property type="nucleotide sequence ID" value="XM_036777562.1"/>
</dbReference>
<evidence type="ECO:0000256" key="1">
    <source>
        <dbReference type="SAM" id="MobiDB-lite"/>
    </source>
</evidence>
<proteinExistence type="predicted"/>
<organism evidence="2 3">
    <name type="scientific">Pleurotus ostreatus</name>
    <name type="common">Oyster mushroom</name>
    <name type="synonym">White-rot fungus</name>
    <dbReference type="NCBI Taxonomy" id="5322"/>
    <lineage>
        <taxon>Eukaryota</taxon>
        <taxon>Fungi</taxon>
        <taxon>Dikarya</taxon>
        <taxon>Basidiomycota</taxon>
        <taxon>Agaricomycotina</taxon>
        <taxon>Agaricomycetes</taxon>
        <taxon>Agaricomycetidae</taxon>
        <taxon>Agaricales</taxon>
        <taxon>Pleurotineae</taxon>
        <taxon>Pleurotaceae</taxon>
        <taxon>Pleurotus</taxon>
    </lineage>
</organism>
<dbReference type="GeneID" id="59377860"/>
<evidence type="ECO:0000313" key="3">
    <source>
        <dbReference type="Proteomes" id="UP000623687"/>
    </source>
</evidence>
<gene>
    <name evidence="2" type="ORF">PC9H_008042</name>
</gene>